<dbReference type="EMBL" id="PDOB01000004">
    <property type="protein sequence ID" value="PIL40993.1"/>
    <property type="molecule type" value="Genomic_DNA"/>
</dbReference>
<evidence type="ECO:0000313" key="2">
    <source>
        <dbReference type="EMBL" id="PIL40993.1"/>
    </source>
</evidence>
<protein>
    <submittedName>
        <fullName evidence="2">Uncharacterized protein</fullName>
    </submittedName>
</protein>
<reference evidence="2 3" key="1">
    <citation type="submission" date="2017-10" db="EMBL/GenBank/DDBJ databases">
        <title>Massilia psychrophilum sp. nov., a novel purple-pigmented bacterium isolated from Tianshan glacier, Xinjiang Municipality, China.</title>
        <authorList>
            <person name="Wang H."/>
        </authorList>
    </citation>
    <scope>NUCLEOTIDE SEQUENCE [LARGE SCALE GENOMIC DNA]</scope>
    <source>
        <strain evidence="2 3">JCM 30813</strain>
    </source>
</reference>
<dbReference type="Proteomes" id="UP000228593">
    <property type="component" value="Unassembled WGS sequence"/>
</dbReference>
<evidence type="ECO:0000313" key="3">
    <source>
        <dbReference type="Proteomes" id="UP000228593"/>
    </source>
</evidence>
<feature type="compositionally biased region" description="Pro residues" evidence="1">
    <location>
        <begin position="39"/>
        <end position="55"/>
    </location>
</feature>
<feature type="region of interest" description="Disordered" evidence="1">
    <location>
        <begin position="28"/>
        <end position="74"/>
    </location>
</feature>
<sequence>MQHMQHMRVTAPGNNNAWLCGVNEDTLWRFHSTPDPDAEPPAPNPNPDDVPPPTHAPVQEPPSTNEPPIKARRN</sequence>
<organism evidence="2 3">
    <name type="scientific">Massilia psychrophila</name>
    <dbReference type="NCBI Taxonomy" id="1603353"/>
    <lineage>
        <taxon>Bacteria</taxon>
        <taxon>Pseudomonadati</taxon>
        <taxon>Pseudomonadota</taxon>
        <taxon>Betaproteobacteria</taxon>
        <taxon>Burkholderiales</taxon>
        <taxon>Oxalobacteraceae</taxon>
        <taxon>Telluria group</taxon>
        <taxon>Massilia</taxon>
    </lineage>
</organism>
<dbReference type="RefSeq" id="WP_099914810.1">
    <property type="nucleotide sequence ID" value="NZ_BMHS01000005.1"/>
</dbReference>
<accession>A0A2G8T4U8</accession>
<proteinExistence type="predicted"/>
<gene>
    <name evidence="2" type="ORF">CR103_04475</name>
</gene>
<evidence type="ECO:0000256" key="1">
    <source>
        <dbReference type="SAM" id="MobiDB-lite"/>
    </source>
</evidence>
<dbReference type="AlphaFoldDB" id="A0A2G8T4U8"/>
<comment type="caution">
    <text evidence="2">The sequence shown here is derived from an EMBL/GenBank/DDBJ whole genome shotgun (WGS) entry which is preliminary data.</text>
</comment>
<keyword evidence="3" id="KW-1185">Reference proteome</keyword>
<name>A0A2G8T4U8_9BURK</name>